<protein>
    <submittedName>
        <fullName evidence="2">Crp/Fnr family transcriptional regulator</fullName>
    </submittedName>
</protein>
<proteinExistence type="predicted"/>
<dbReference type="Gene3D" id="2.60.120.10">
    <property type="entry name" value="Jelly Rolls"/>
    <property type="match status" value="1"/>
</dbReference>
<dbReference type="InterPro" id="IPR000595">
    <property type="entry name" value="cNMP-bd_dom"/>
</dbReference>
<dbReference type="CDD" id="cd00038">
    <property type="entry name" value="CAP_ED"/>
    <property type="match status" value="1"/>
</dbReference>
<gene>
    <name evidence="2" type="ORF">BKM63_16095</name>
</gene>
<name>A0A1J7CFT8_FLAJO</name>
<dbReference type="InterPro" id="IPR018490">
    <property type="entry name" value="cNMP-bd_dom_sf"/>
</dbReference>
<dbReference type="Proteomes" id="UP000182826">
    <property type="component" value="Unassembled WGS sequence"/>
</dbReference>
<evidence type="ECO:0000259" key="1">
    <source>
        <dbReference type="Pfam" id="PF00027"/>
    </source>
</evidence>
<dbReference type="Pfam" id="PF00027">
    <property type="entry name" value="cNMP_binding"/>
    <property type="match status" value="1"/>
</dbReference>
<dbReference type="RefSeq" id="WP_071637613.1">
    <property type="nucleotide sequence ID" value="NZ_MLFK01000009.1"/>
</dbReference>
<sequence length="190" mass="22672">MENHYLLLRKHIEEISPLTDEEWNIVADCFTYKKLRKHQFLVQKDELVPSEYWIISGLLKTYAIDNEGKEHILQFAMEQYWTSDFHAFQNQVPATLFIDCIEDSEFFCLRLENREKLCSEIPKMTNFFRIKSHYGYIALQQRIMSLLTQTAEERYNNLIKKLPLLIQRVPKKLLASYLGVTRETLSRFKG</sequence>
<dbReference type="InterPro" id="IPR014710">
    <property type="entry name" value="RmlC-like_jellyroll"/>
</dbReference>
<dbReference type="SUPFAM" id="SSF51206">
    <property type="entry name" value="cAMP-binding domain-like"/>
    <property type="match status" value="1"/>
</dbReference>
<reference evidence="2 3" key="1">
    <citation type="submission" date="2016-10" db="EMBL/GenBank/DDBJ databases">
        <title>Draft Genome Sequence of Rhizobacteria Flavobacterium johnsoniae CI04.</title>
        <authorList>
            <person name="Bravo J.I."/>
            <person name="Lozano G.L."/>
            <person name="Handelsman J."/>
        </authorList>
    </citation>
    <scope>NUCLEOTIDE SEQUENCE [LARGE SCALE GENOMIC DNA]</scope>
    <source>
        <strain evidence="2 3">CI04</strain>
    </source>
</reference>
<accession>A0A1J7CFT8</accession>
<dbReference type="EMBL" id="MLFK01000009">
    <property type="protein sequence ID" value="OIV40412.1"/>
    <property type="molecule type" value="Genomic_DNA"/>
</dbReference>
<evidence type="ECO:0000313" key="2">
    <source>
        <dbReference type="EMBL" id="OIV40412.1"/>
    </source>
</evidence>
<dbReference type="AlphaFoldDB" id="A0A1J7CFT8"/>
<evidence type="ECO:0000313" key="3">
    <source>
        <dbReference type="Proteomes" id="UP000182826"/>
    </source>
</evidence>
<dbReference type="OrthoDB" id="1092431at2"/>
<organism evidence="2 3">
    <name type="scientific">Flavobacterium johnsoniae</name>
    <name type="common">Cytophaga johnsonae</name>
    <dbReference type="NCBI Taxonomy" id="986"/>
    <lineage>
        <taxon>Bacteria</taxon>
        <taxon>Pseudomonadati</taxon>
        <taxon>Bacteroidota</taxon>
        <taxon>Flavobacteriia</taxon>
        <taxon>Flavobacteriales</taxon>
        <taxon>Flavobacteriaceae</taxon>
        <taxon>Flavobacterium</taxon>
    </lineage>
</organism>
<comment type="caution">
    <text evidence="2">The sequence shown here is derived from an EMBL/GenBank/DDBJ whole genome shotgun (WGS) entry which is preliminary data.</text>
</comment>
<keyword evidence="3" id="KW-1185">Reference proteome</keyword>
<feature type="domain" description="Cyclic nucleotide-binding" evidence="1">
    <location>
        <begin position="33"/>
        <end position="119"/>
    </location>
</feature>